<accession>A0A8J3ISK3</accession>
<feature type="transmembrane region" description="Helical" evidence="1">
    <location>
        <begin position="198"/>
        <end position="217"/>
    </location>
</feature>
<dbReference type="EMBL" id="BNJK01000002">
    <property type="protein sequence ID" value="GHP00017.1"/>
    <property type="molecule type" value="Genomic_DNA"/>
</dbReference>
<reference evidence="3" key="1">
    <citation type="submission" date="2020-10" db="EMBL/GenBank/DDBJ databases">
        <title>Taxonomic study of unclassified bacteria belonging to the class Ktedonobacteria.</title>
        <authorList>
            <person name="Yabe S."/>
            <person name="Wang C.M."/>
            <person name="Zheng Y."/>
            <person name="Sakai Y."/>
            <person name="Cavaletti L."/>
            <person name="Monciardini P."/>
            <person name="Donadio S."/>
        </authorList>
    </citation>
    <scope>NUCLEOTIDE SEQUENCE</scope>
    <source>
        <strain evidence="3">ID150040</strain>
    </source>
</reference>
<keyword evidence="1" id="KW-1133">Transmembrane helix</keyword>
<dbReference type="PROSITE" id="PS50885">
    <property type="entry name" value="HAMP"/>
    <property type="match status" value="1"/>
</dbReference>
<name>A0A8J3ISK3_9CHLR</name>
<gene>
    <name evidence="3" type="ORF">KSF_100640</name>
</gene>
<comment type="caution">
    <text evidence="3">The sequence shown here is derived from an EMBL/GenBank/DDBJ whole genome shotgun (WGS) entry which is preliminary data.</text>
</comment>
<dbReference type="AlphaFoldDB" id="A0A8J3ISK3"/>
<dbReference type="GO" id="GO:0016020">
    <property type="term" value="C:membrane"/>
    <property type="evidence" value="ECO:0007669"/>
    <property type="project" value="InterPro"/>
</dbReference>
<feature type="transmembrane region" description="Helical" evidence="1">
    <location>
        <begin position="152"/>
        <end position="178"/>
    </location>
</feature>
<evidence type="ECO:0000259" key="2">
    <source>
        <dbReference type="PROSITE" id="PS50885"/>
    </source>
</evidence>
<feature type="domain" description="HAMP" evidence="2">
    <location>
        <begin position="252"/>
        <end position="304"/>
    </location>
</feature>
<keyword evidence="1" id="KW-0812">Transmembrane</keyword>
<organism evidence="3 4">
    <name type="scientific">Reticulibacter mediterranei</name>
    <dbReference type="NCBI Taxonomy" id="2778369"/>
    <lineage>
        <taxon>Bacteria</taxon>
        <taxon>Bacillati</taxon>
        <taxon>Chloroflexota</taxon>
        <taxon>Ktedonobacteria</taxon>
        <taxon>Ktedonobacterales</taxon>
        <taxon>Reticulibacteraceae</taxon>
        <taxon>Reticulibacter</taxon>
    </lineage>
</organism>
<dbReference type="RefSeq" id="WP_220210620.1">
    <property type="nucleotide sequence ID" value="NZ_BNJK01000002.1"/>
</dbReference>
<keyword evidence="4" id="KW-1185">Reference proteome</keyword>
<feature type="transmembrane region" description="Helical" evidence="1">
    <location>
        <begin position="60"/>
        <end position="80"/>
    </location>
</feature>
<keyword evidence="1" id="KW-0472">Membrane</keyword>
<dbReference type="GO" id="GO:0007165">
    <property type="term" value="P:signal transduction"/>
    <property type="evidence" value="ECO:0007669"/>
    <property type="project" value="InterPro"/>
</dbReference>
<sequence>MEQNNTSDSDEKIRAKTATNAKWGSSQIPLLSWWYRLVTPLDPPKTASLAQREKIRHARLAALTVPLFMLYLLTLLPQAISSHGLVQILLPLEGEIICVVALLLNRRGWIQLAGILLLTQDIVGLTFSLFTTPGGLTLNNLYRLDFTIVPDILALSFFSANILFLIFSITALQAWILITYTQHDQVMTYILQTNPFQVFSHIYALQLITVTVLYLWARSTELAIKRADRAEEIATFERHEKELREKELEQKRQLDVGIQQILQTHVAVANGDFTVRAPLSQDHVLWQVAKALNNLIARIQRLSSDGQKFKPYAWREDELTSNEHGQIPYRQSHQPKDH</sequence>
<dbReference type="Proteomes" id="UP000597444">
    <property type="component" value="Unassembled WGS sequence"/>
</dbReference>
<evidence type="ECO:0000256" key="1">
    <source>
        <dbReference type="SAM" id="Phobius"/>
    </source>
</evidence>
<proteinExistence type="predicted"/>
<evidence type="ECO:0000313" key="4">
    <source>
        <dbReference type="Proteomes" id="UP000597444"/>
    </source>
</evidence>
<dbReference type="InterPro" id="IPR003660">
    <property type="entry name" value="HAMP_dom"/>
</dbReference>
<evidence type="ECO:0000313" key="3">
    <source>
        <dbReference type="EMBL" id="GHP00017.1"/>
    </source>
</evidence>
<protein>
    <recommendedName>
        <fullName evidence="2">HAMP domain-containing protein</fullName>
    </recommendedName>
</protein>